<dbReference type="EMBL" id="JAAAXW010000188">
    <property type="protein sequence ID" value="KAF9540768.1"/>
    <property type="molecule type" value="Genomic_DNA"/>
</dbReference>
<proteinExistence type="predicted"/>
<protein>
    <submittedName>
        <fullName evidence="1">Uncharacterized protein</fullName>
    </submittedName>
</protein>
<dbReference type="AlphaFoldDB" id="A0A9P6F2C9"/>
<comment type="caution">
    <text evidence="1">The sequence shown here is derived from an EMBL/GenBank/DDBJ whole genome shotgun (WGS) entry which is preliminary data.</text>
</comment>
<gene>
    <name evidence="1" type="ORF">EC957_003741</name>
</gene>
<reference evidence="1" key="1">
    <citation type="journal article" date="2020" name="Fungal Divers.">
        <title>Resolving the Mortierellaceae phylogeny through synthesis of multi-gene phylogenetics and phylogenomics.</title>
        <authorList>
            <person name="Vandepol N."/>
            <person name="Liber J."/>
            <person name="Desiro A."/>
            <person name="Na H."/>
            <person name="Kennedy M."/>
            <person name="Barry K."/>
            <person name="Grigoriev I.V."/>
            <person name="Miller A.N."/>
            <person name="O'Donnell K."/>
            <person name="Stajich J.E."/>
            <person name="Bonito G."/>
        </authorList>
    </citation>
    <scope>NUCLEOTIDE SEQUENCE</scope>
    <source>
        <strain evidence="1">NRRL 2591</strain>
    </source>
</reference>
<evidence type="ECO:0000313" key="2">
    <source>
        <dbReference type="Proteomes" id="UP000723463"/>
    </source>
</evidence>
<keyword evidence="2" id="KW-1185">Reference proteome</keyword>
<accession>A0A9P6F2C9</accession>
<name>A0A9P6F2C9_9FUNG</name>
<dbReference type="Proteomes" id="UP000723463">
    <property type="component" value="Unassembled WGS sequence"/>
</dbReference>
<organism evidence="1 2">
    <name type="scientific">Mortierella hygrophila</name>
    <dbReference type="NCBI Taxonomy" id="979708"/>
    <lineage>
        <taxon>Eukaryota</taxon>
        <taxon>Fungi</taxon>
        <taxon>Fungi incertae sedis</taxon>
        <taxon>Mucoromycota</taxon>
        <taxon>Mortierellomycotina</taxon>
        <taxon>Mortierellomycetes</taxon>
        <taxon>Mortierellales</taxon>
        <taxon>Mortierellaceae</taxon>
        <taxon>Mortierella</taxon>
    </lineage>
</organism>
<sequence>MYCCYYLPAVDINVDIAIEGLRSFFYEESPTRWAPTHFATPPDATKYMDYIQGLHKIKSKGLPSLSSYCSAIIQFLRKDLDGTEQEEQGTLSIRLRKSLQTEKEELIFKSKVSANHLKRRSEQYRNSDIAETKIHESVYSPA</sequence>
<evidence type="ECO:0000313" key="1">
    <source>
        <dbReference type="EMBL" id="KAF9540768.1"/>
    </source>
</evidence>